<dbReference type="InterPro" id="IPR009057">
    <property type="entry name" value="Homeodomain-like_sf"/>
</dbReference>
<dbReference type="Pfam" id="PF00072">
    <property type="entry name" value="Response_reg"/>
    <property type="match status" value="1"/>
</dbReference>
<dbReference type="Pfam" id="PF12833">
    <property type="entry name" value="HTH_18"/>
    <property type="match status" value="1"/>
</dbReference>
<feature type="domain" description="Response regulatory" evidence="6">
    <location>
        <begin position="3"/>
        <end position="120"/>
    </location>
</feature>
<organism evidence="7 8">
    <name type="scientific">Cohnella nanjingensis</name>
    <dbReference type="NCBI Taxonomy" id="1387779"/>
    <lineage>
        <taxon>Bacteria</taxon>
        <taxon>Bacillati</taxon>
        <taxon>Bacillota</taxon>
        <taxon>Bacilli</taxon>
        <taxon>Bacillales</taxon>
        <taxon>Paenibacillaceae</taxon>
        <taxon>Cohnella</taxon>
    </lineage>
</organism>
<evidence type="ECO:0000256" key="4">
    <source>
        <dbReference type="PROSITE-ProRule" id="PRU00169"/>
    </source>
</evidence>
<comment type="caution">
    <text evidence="7">The sequence shown here is derived from an EMBL/GenBank/DDBJ whole genome shotgun (WGS) entry which is preliminary data.</text>
</comment>
<evidence type="ECO:0000259" key="6">
    <source>
        <dbReference type="PROSITE" id="PS50110"/>
    </source>
</evidence>
<dbReference type="InterPro" id="IPR011006">
    <property type="entry name" value="CheY-like_superfamily"/>
</dbReference>
<evidence type="ECO:0000313" key="8">
    <source>
        <dbReference type="Proteomes" id="UP000547209"/>
    </source>
</evidence>
<dbReference type="EMBL" id="JACJVP010000026">
    <property type="protein sequence ID" value="MBB6672412.1"/>
    <property type="molecule type" value="Genomic_DNA"/>
</dbReference>
<dbReference type="InterPro" id="IPR018062">
    <property type="entry name" value="HTH_AraC-typ_CS"/>
</dbReference>
<dbReference type="Gene3D" id="3.40.50.2300">
    <property type="match status" value="1"/>
</dbReference>
<dbReference type="PROSITE" id="PS00041">
    <property type="entry name" value="HTH_ARAC_FAMILY_1"/>
    <property type="match status" value="1"/>
</dbReference>
<accession>A0A7X0VFU3</accession>
<keyword evidence="1" id="KW-0805">Transcription regulation</keyword>
<dbReference type="PANTHER" id="PTHR43280">
    <property type="entry name" value="ARAC-FAMILY TRANSCRIPTIONAL REGULATOR"/>
    <property type="match status" value="1"/>
</dbReference>
<gene>
    <name evidence="7" type="ORF">H7C19_17170</name>
</gene>
<proteinExistence type="predicted"/>
<dbReference type="Gene3D" id="1.10.10.60">
    <property type="entry name" value="Homeodomain-like"/>
    <property type="match status" value="2"/>
</dbReference>
<dbReference type="InterPro" id="IPR018060">
    <property type="entry name" value="HTH_AraC"/>
</dbReference>
<keyword evidence="3" id="KW-0804">Transcription</keyword>
<dbReference type="SUPFAM" id="SSF46689">
    <property type="entry name" value="Homeodomain-like"/>
    <property type="match status" value="2"/>
</dbReference>
<dbReference type="SMART" id="SM00342">
    <property type="entry name" value="HTH_ARAC"/>
    <property type="match status" value="1"/>
</dbReference>
<dbReference type="AlphaFoldDB" id="A0A7X0VFU3"/>
<dbReference type="PROSITE" id="PS50110">
    <property type="entry name" value="RESPONSE_REGULATORY"/>
    <property type="match status" value="1"/>
</dbReference>
<evidence type="ECO:0000313" key="7">
    <source>
        <dbReference type="EMBL" id="MBB6672412.1"/>
    </source>
</evidence>
<evidence type="ECO:0000259" key="5">
    <source>
        <dbReference type="PROSITE" id="PS01124"/>
    </source>
</evidence>
<sequence length="528" mass="60473">MYKAILVDDDVAVLEFLKRLVPWERLGFELAGEYTDALDAVEACQGVYPDLIVTDIGMPELDGLSFIRRVQSEGAKSRFVILSCHDEFQYAQQAVQLGVQDYILKETLTPEGIAEIIRRVKDKIEEDMRLRIEVDRLHVQANKSKSAAKEMWLREVLAAPFADDPTLMEPLREYGLNTKLGHYIPLLFRSHRYQEAIVRYRQEEAVKFIAENAAEELLREEPDMLFVGHAGSTFFLLYAYRKDLARNPYEYAAAVARRLQRAFAGVLKLPYSAVIGEEVCGGAGLKRQLAELLEAGERLFYADGPTVTKKAELQQELNREDPFVYHFDYAERFNRLLLEANDDVYPAVDAFVGFVAERRFQPSRVKQLVWKLALDLLLKLRPGIAYDKEKVQQEIGRVMHIGELRGWLAKFLTDAVSQVGRIANKSKKTEIVDAQNYIRLHLSRKITLEEAAEYLHLNPSYFSRLFKKETGENFIEFVNRMKMEKAMALISDSGKSVEEAAFSLGFDNKSYFIKLFKQHFGIAPGRIG</sequence>
<dbReference type="PANTHER" id="PTHR43280:SF10">
    <property type="entry name" value="REGULATORY PROTEIN POCR"/>
    <property type="match status" value="1"/>
</dbReference>
<dbReference type="SUPFAM" id="SSF52172">
    <property type="entry name" value="CheY-like"/>
    <property type="match status" value="1"/>
</dbReference>
<keyword evidence="4" id="KW-0597">Phosphoprotein</keyword>
<evidence type="ECO:0000256" key="3">
    <source>
        <dbReference type="ARBA" id="ARBA00023163"/>
    </source>
</evidence>
<name>A0A7X0VFU3_9BACL</name>
<dbReference type="SMART" id="SM00448">
    <property type="entry name" value="REC"/>
    <property type="match status" value="1"/>
</dbReference>
<dbReference type="RefSeq" id="WP_185143882.1">
    <property type="nucleotide sequence ID" value="NZ_JACJVP010000026.1"/>
</dbReference>
<keyword evidence="2" id="KW-0238">DNA-binding</keyword>
<dbReference type="GO" id="GO:0043565">
    <property type="term" value="F:sequence-specific DNA binding"/>
    <property type="evidence" value="ECO:0007669"/>
    <property type="project" value="InterPro"/>
</dbReference>
<evidence type="ECO:0000256" key="2">
    <source>
        <dbReference type="ARBA" id="ARBA00023125"/>
    </source>
</evidence>
<dbReference type="GO" id="GO:0000160">
    <property type="term" value="P:phosphorelay signal transduction system"/>
    <property type="evidence" value="ECO:0007669"/>
    <property type="project" value="InterPro"/>
</dbReference>
<keyword evidence="8" id="KW-1185">Reference proteome</keyword>
<feature type="modified residue" description="4-aspartylphosphate" evidence="4">
    <location>
        <position position="55"/>
    </location>
</feature>
<dbReference type="CDD" id="cd17536">
    <property type="entry name" value="REC_YesN-like"/>
    <property type="match status" value="1"/>
</dbReference>
<dbReference type="Proteomes" id="UP000547209">
    <property type="component" value="Unassembled WGS sequence"/>
</dbReference>
<protein>
    <submittedName>
        <fullName evidence="7">Helix-turn-helix domain-containing protein</fullName>
    </submittedName>
</protein>
<reference evidence="7 8" key="1">
    <citation type="submission" date="2020-08" db="EMBL/GenBank/DDBJ databases">
        <title>Cohnella phylogeny.</title>
        <authorList>
            <person name="Dunlap C."/>
        </authorList>
    </citation>
    <scope>NUCLEOTIDE SEQUENCE [LARGE SCALE GENOMIC DNA]</scope>
    <source>
        <strain evidence="7 8">DSM 28246</strain>
    </source>
</reference>
<evidence type="ECO:0000256" key="1">
    <source>
        <dbReference type="ARBA" id="ARBA00023015"/>
    </source>
</evidence>
<dbReference type="GO" id="GO:0003700">
    <property type="term" value="F:DNA-binding transcription factor activity"/>
    <property type="evidence" value="ECO:0007669"/>
    <property type="project" value="InterPro"/>
</dbReference>
<dbReference type="PROSITE" id="PS01124">
    <property type="entry name" value="HTH_ARAC_FAMILY_2"/>
    <property type="match status" value="1"/>
</dbReference>
<dbReference type="InterPro" id="IPR001789">
    <property type="entry name" value="Sig_transdc_resp-reg_receiver"/>
</dbReference>
<feature type="domain" description="HTH araC/xylS-type" evidence="5">
    <location>
        <begin position="432"/>
        <end position="528"/>
    </location>
</feature>